<dbReference type="Proteomes" id="UP001155220">
    <property type="component" value="Unassembled WGS sequence"/>
</dbReference>
<reference evidence="7" key="1">
    <citation type="submission" date="2022-03" db="EMBL/GenBank/DDBJ databases">
        <title>Aurantimonas Liuensis sp. Nov., isolated from the hadal seawater of the Mariana Trench.</title>
        <authorList>
            <person name="Liu R."/>
        </authorList>
    </citation>
    <scope>NUCLEOTIDE SEQUENCE</scope>
    <source>
        <strain evidence="7">LRZ36</strain>
    </source>
</reference>
<feature type="transmembrane region" description="Helical" evidence="5">
    <location>
        <begin position="386"/>
        <end position="408"/>
    </location>
</feature>
<feature type="transmembrane region" description="Helical" evidence="5">
    <location>
        <begin position="256"/>
        <end position="278"/>
    </location>
</feature>
<comment type="subcellular location">
    <subcellularLocation>
        <location evidence="1">Membrane</location>
        <topology evidence="1">Multi-pass membrane protein</topology>
    </subcellularLocation>
</comment>
<evidence type="ECO:0000313" key="8">
    <source>
        <dbReference type="Proteomes" id="UP001155220"/>
    </source>
</evidence>
<accession>A0A9X2H6C5</accession>
<dbReference type="Pfam" id="PF04932">
    <property type="entry name" value="Wzy_C"/>
    <property type="match status" value="1"/>
</dbReference>
<dbReference type="PANTHER" id="PTHR37422">
    <property type="entry name" value="TEICHURONIC ACID BIOSYNTHESIS PROTEIN TUAE"/>
    <property type="match status" value="1"/>
</dbReference>
<evidence type="ECO:0000256" key="5">
    <source>
        <dbReference type="SAM" id="Phobius"/>
    </source>
</evidence>
<evidence type="ECO:0000256" key="4">
    <source>
        <dbReference type="ARBA" id="ARBA00023136"/>
    </source>
</evidence>
<dbReference type="GO" id="GO:0016874">
    <property type="term" value="F:ligase activity"/>
    <property type="evidence" value="ECO:0007669"/>
    <property type="project" value="UniProtKB-KW"/>
</dbReference>
<dbReference type="EMBL" id="JALHBS010000039">
    <property type="protein sequence ID" value="MCP3055026.1"/>
    <property type="molecule type" value="Genomic_DNA"/>
</dbReference>
<feature type="domain" description="O-antigen ligase-related" evidence="6">
    <location>
        <begin position="216"/>
        <end position="362"/>
    </location>
</feature>
<gene>
    <name evidence="7" type="ORF">MJ956_07650</name>
</gene>
<dbReference type="RefSeq" id="WP_253963892.1">
    <property type="nucleotide sequence ID" value="NZ_JALHBS010000039.1"/>
</dbReference>
<feature type="transmembrane region" description="Helical" evidence="5">
    <location>
        <begin position="354"/>
        <end position="374"/>
    </location>
</feature>
<protein>
    <submittedName>
        <fullName evidence="7">O-antigen ligase family protein</fullName>
    </submittedName>
</protein>
<dbReference type="InterPro" id="IPR007016">
    <property type="entry name" value="O-antigen_ligase-rel_domated"/>
</dbReference>
<evidence type="ECO:0000313" key="7">
    <source>
        <dbReference type="EMBL" id="MCP3055026.1"/>
    </source>
</evidence>
<comment type="caution">
    <text evidence="7">The sequence shown here is derived from an EMBL/GenBank/DDBJ whole genome shotgun (WGS) entry which is preliminary data.</text>
</comment>
<keyword evidence="7" id="KW-0436">Ligase</keyword>
<organism evidence="7 8">
    <name type="scientific">Aurantimonas marianensis</name>
    <dbReference type="NCBI Taxonomy" id="2920428"/>
    <lineage>
        <taxon>Bacteria</taxon>
        <taxon>Pseudomonadati</taxon>
        <taxon>Pseudomonadota</taxon>
        <taxon>Alphaproteobacteria</taxon>
        <taxon>Hyphomicrobiales</taxon>
        <taxon>Aurantimonadaceae</taxon>
        <taxon>Aurantimonas</taxon>
    </lineage>
</organism>
<feature type="transmembrane region" description="Helical" evidence="5">
    <location>
        <begin position="111"/>
        <end position="129"/>
    </location>
</feature>
<keyword evidence="4 5" id="KW-0472">Membrane</keyword>
<keyword evidence="8" id="KW-1185">Reference proteome</keyword>
<sequence>MSIQTSFEPSVARRHRQDTKADLLRLARIWAAAGVLAALLISFNPFPPEISRTDSVLLNRYGYSLLAAFVLATHVVVTDPRMLKALLNPWWVLLLLPLPLSLWGAGWPEQGIRAMFFTMATMLAATGVLTLPPDVRGFRAALIFACAAVLALSYAGIFALPARAIHTAAEVEAEHAGLWRGIYAHKNIAGPVMAMIVFAGIYLLRSGRTTIGLTLTALALLFLFKTGSKTSLALAPAVVLLALLGPRLVGRGRTALALLAAVAGLLALTVGAVIVPIFGDLLHGLIPGTTFTGRTDLWKFALDLAAPLPWTGHGYESFWGSAGVEYSEKPFELSWDMRGAANAHNSYLDVVLELGWPAVAIVLLVMLVFPLIDYARCRPDPENQRLADFFVMVLGFMLLNAALESFFFDREKQAWLLAWIAVVGLRFTSRMTAEP</sequence>
<feature type="transmembrane region" description="Helical" evidence="5">
    <location>
        <begin position="211"/>
        <end position="227"/>
    </location>
</feature>
<proteinExistence type="predicted"/>
<name>A0A9X2H6C5_9HYPH</name>
<feature type="transmembrane region" description="Helical" evidence="5">
    <location>
        <begin position="141"/>
        <end position="162"/>
    </location>
</feature>
<evidence type="ECO:0000256" key="2">
    <source>
        <dbReference type="ARBA" id="ARBA00022692"/>
    </source>
</evidence>
<keyword evidence="2 5" id="KW-0812">Transmembrane</keyword>
<evidence type="ECO:0000256" key="3">
    <source>
        <dbReference type="ARBA" id="ARBA00022989"/>
    </source>
</evidence>
<dbReference type="GO" id="GO:0016020">
    <property type="term" value="C:membrane"/>
    <property type="evidence" value="ECO:0007669"/>
    <property type="project" value="UniProtKB-SubCell"/>
</dbReference>
<dbReference type="AlphaFoldDB" id="A0A9X2H6C5"/>
<dbReference type="InterPro" id="IPR051533">
    <property type="entry name" value="WaaL-like"/>
</dbReference>
<feature type="transmembrane region" description="Helical" evidence="5">
    <location>
        <begin position="233"/>
        <end position="249"/>
    </location>
</feature>
<evidence type="ECO:0000256" key="1">
    <source>
        <dbReference type="ARBA" id="ARBA00004141"/>
    </source>
</evidence>
<evidence type="ECO:0000259" key="6">
    <source>
        <dbReference type="Pfam" id="PF04932"/>
    </source>
</evidence>
<feature type="transmembrane region" description="Helical" evidence="5">
    <location>
        <begin position="23"/>
        <end position="41"/>
    </location>
</feature>
<feature type="transmembrane region" description="Helical" evidence="5">
    <location>
        <begin position="61"/>
        <end position="78"/>
    </location>
</feature>
<feature type="transmembrane region" description="Helical" evidence="5">
    <location>
        <begin position="182"/>
        <end position="204"/>
    </location>
</feature>
<dbReference type="PANTHER" id="PTHR37422:SF21">
    <property type="entry name" value="EXOQ-LIKE PROTEIN"/>
    <property type="match status" value="1"/>
</dbReference>
<keyword evidence="3 5" id="KW-1133">Transmembrane helix</keyword>
<feature type="transmembrane region" description="Helical" evidence="5">
    <location>
        <begin position="85"/>
        <end position="105"/>
    </location>
</feature>